<dbReference type="SUPFAM" id="SSF56219">
    <property type="entry name" value="DNase I-like"/>
    <property type="match status" value="1"/>
</dbReference>
<keyword evidence="2" id="KW-0378">Hydrolase</keyword>
<evidence type="ECO:0000313" key="2">
    <source>
        <dbReference type="EMBL" id="KGO67570.1"/>
    </source>
</evidence>
<name>A0A0A2KT98_PENIT</name>
<gene>
    <name evidence="2" type="ORF">PITC_094390</name>
</gene>
<keyword evidence="3" id="KW-1185">Reference proteome</keyword>
<dbReference type="Gene3D" id="3.60.10.10">
    <property type="entry name" value="Endonuclease/exonuclease/phosphatase"/>
    <property type="match status" value="1"/>
</dbReference>
<sequence length="309" mass="35633">MPLCCWLSHLAYLVKKHHGHCGSLIRRCEPSYMGHRDRRNPVSRLIYVNRSISTSSHRQIPCDHRDVAAIKIWTSDSRILFSVYIPSIPLCTDDEASPEPALTAIQNTITTALREDQRSTTIVLGGDFNRHHPIERSSQLPPAGNGDLLVSERPRDSTIDQTVTDRPEMMVKCYLYHENYGSDHRATYSERNLQAHSKPTTQTRKAYKRADWKKIAEEAVRRVGLWKEIKTRPALDEAVQTPTELTAATVKQFTPDTRPIPYSKRWFTPNLKVQQVKVNQLRRKWQENCGVLRRDHPLSSAAFQEMQQR</sequence>
<keyword evidence="2" id="KW-0269">Exonuclease</keyword>
<evidence type="ECO:0000256" key="1">
    <source>
        <dbReference type="SAM" id="MobiDB-lite"/>
    </source>
</evidence>
<dbReference type="PhylomeDB" id="A0A0A2KT98"/>
<comment type="caution">
    <text evidence="2">The sequence shown here is derived from an EMBL/GenBank/DDBJ whole genome shotgun (WGS) entry which is preliminary data.</text>
</comment>
<dbReference type="EMBL" id="JQGA01001278">
    <property type="protein sequence ID" value="KGO67570.1"/>
    <property type="molecule type" value="Genomic_DNA"/>
</dbReference>
<dbReference type="GO" id="GO:0004527">
    <property type="term" value="F:exonuclease activity"/>
    <property type="evidence" value="ECO:0007669"/>
    <property type="project" value="UniProtKB-KW"/>
</dbReference>
<evidence type="ECO:0000313" key="3">
    <source>
        <dbReference type="Proteomes" id="UP000030104"/>
    </source>
</evidence>
<dbReference type="GO" id="GO:0004519">
    <property type="term" value="F:endonuclease activity"/>
    <property type="evidence" value="ECO:0007669"/>
    <property type="project" value="UniProtKB-KW"/>
</dbReference>
<protein>
    <submittedName>
        <fullName evidence="2">Endonuclease/exonuclease/phosphatase</fullName>
    </submittedName>
</protein>
<feature type="region of interest" description="Disordered" evidence="1">
    <location>
        <begin position="132"/>
        <end position="159"/>
    </location>
</feature>
<organism evidence="2 3">
    <name type="scientific">Penicillium italicum</name>
    <name type="common">Blue mold</name>
    <dbReference type="NCBI Taxonomy" id="40296"/>
    <lineage>
        <taxon>Eukaryota</taxon>
        <taxon>Fungi</taxon>
        <taxon>Dikarya</taxon>
        <taxon>Ascomycota</taxon>
        <taxon>Pezizomycotina</taxon>
        <taxon>Eurotiomycetes</taxon>
        <taxon>Eurotiomycetidae</taxon>
        <taxon>Eurotiales</taxon>
        <taxon>Aspergillaceae</taxon>
        <taxon>Penicillium</taxon>
    </lineage>
</organism>
<dbReference type="STRING" id="40296.A0A0A2KT98"/>
<dbReference type="Proteomes" id="UP000030104">
    <property type="component" value="Unassembled WGS sequence"/>
</dbReference>
<accession>A0A0A2KT98</accession>
<proteinExistence type="predicted"/>
<feature type="compositionally biased region" description="Basic and acidic residues" evidence="1">
    <location>
        <begin position="150"/>
        <end position="159"/>
    </location>
</feature>
<keyword evidence="2" id="KW-0540">Nuclease</keyword>
<reference evidence="2 3" key="1">
    <citation type="journal article" date="2015" name="Mol. Plant Microbe Interact.">
        <title>Genome, transcriptome, and functional analyses of Penicillium expansum provide new insights into secondary metabolism and pathogenicity.</title>
        <authorList>
            <person name="Ballester A.R."/>
            <person name="Marcet-Houben M."/>
            <person name="Levin E."/>
            <person name="Sela N."/>
            <person name="Selma-Lazaro C."/>
            <person name="Carmona L."/>
            <person name="Wisniewski M."/>
            <person name="Droby S."/>
            <person name="Gonzalez-Candelas L."/>
            <person name="Gabaldon T."/>
        </authorList>
    </citation>
    <scope>NUCLEOTIDE SEQUENCE [LARGE SCALE GENOMIC DNA]</scope>
    <source>
        <strain evidence="2 3">PHI-1</strain>
    </source>
</reference>
<dbReference type="InterPro" id="IPR036691">
    <property type="entry name" value="Endo/exonu/phosph_ase_sf"/>
</dbReference>
<dbReference type="HOGENOM" id="CLU_776351_0_0_1"/>
<dbReference type="AlphaFoldDB" id="A0A0A2KT98"/>
<dbReference type="OrthoDB" id="4352260at2759"/>
<keyword evidence="2" id="KW-0255">Endonuclease</keyword>